<accession>A0A1M5GLH9</accession>
<keyword evidence="2" id="KW-1185">Reference proteome</keyword>
<protein>
    <submittedName>
        <fullName evidence="1">Uncharacterized protein</fullName>
    </submittedName>
</protein>
<dbReference type="RefSeq" id="WP_072989792.1">
    <property type="nucleotide sequence ID" value="NZ_FQWE01000004.1"/>
</dbReference>
<dbReference type="STRING" id="271157.SAMN05444396_1048"/>
<sequence length="70" mass="8039">MVQHHVVIPRNQMCFSSLEDTFLPGNLIHFVNAFAEALSLQALGFTIHTIKAEVGPSFDSKWFLKIYLYR</sequence>
<dbReference type="EMBL" id="FQWE01000004">
    <property type="protein sequence ID" value="SHG04543.1"/>
    <property type="molecule type" value="Genomic_DNA"/>
</dbReference>
<dbReference type="Proteomes" id="UP000184036">
    <property type="component" value="Unassembled WGS sequence"/>
</dbReference>
<name>A0A1M5GLH9_9FLAO</name>
<dbReference type="OrthoDB" id="1121830at2"/>
<proteinExistence type="predicted"/>
<organism evidence="1 2">
    <name type="scientific">Flavobacterium segetis</name>
    <dbReference type="NCBI Taxonomy" id="271157"/>
    <lineage>
        <taxon>Bacteria</taxon>
        <taxon>Pseudomonadati</taxon>
        <taxon>Bacteroidota</taxon>
        <taxon>Flavobacteriia</taxon>
        <taxon>Flavobacteriales</taxon>
        <taxon>Flavobacteriaceae</taxon>
        <taxon>Flavobacterium</taxon>
    </lineage>
</organism>
<gene>
    <name evidence="1" type="ORF">SAMN05444396_1048</name>
</gene>
<evidence type="ECO:0000313" key="1">
    <source>
        <dbReference type="EMBL" id="SHG04543.1"/>
    </source>
</evidence>
<evidence type="ECO:0000313" key="2">
    <source>
        <dbReference type="Proteomes" id="UP000184036"/>
    </source>
</evidence>
<dbReference type="AlphaFoldDB" id="A0A1M5GLH9"/>
<reference evidence="2" key="1">
    <citation type="submission" date="2016-11" db="EMBL/GenBank/DDBJ databases">
        <authorList>
            <person name="Varghese N."/>
            <person name="Submissions S."/>
        </authorList>
    </citation>
    <scope>NUCLEOTIDE SEQUENCE [LARGE SCALE GENOMIC DNA]</scope>
    <source>
        <strain evidence="2">DSM 19741</strain>
    </source>
</reference>